<dbReference type="PATRIC" id="fig|679936.5.peg.1445"/>
<sequence>MREVDCNGFSWIPHVVRIAQAVRQSRVGDEIRIWSDRDDMLAEVRAFAHTTGNHVSGIEWRRTTTFMMEPDARGSYNARPHPVPSLEMVITLRILPTNRLH</sequence>
<keyword evidence="2" id="KW-1185">Reference proteome</keyword>
<accession>G8TWH8</accession>
<protein>
    <submittedName>
        <fullName evidence="1">Uncharacterized protein</fullName>
    </submittedName>
</protein>
<dbReference type="Proteomes" id="UP000005439">
    <property type="component" value="Chromosome"/>
</dbReference>
<dbReference type="HOGENOM" id="CLU_2290226_0_0_9"/>
<dbReference type="EMBL" id="CP003179">
    <property type="protein sequence ID" value="AEW04876.1"/>
    <property type="molecule type" value="Genomic_DNA"/>
</dbReference>
<gene>
    <name evidence="1" type="ordered locus">Sulac_1379</name>
</gene>
<evidence type="ECO:0000313" key="1">
    <source>
        <dbReference type="EMBL" id="AEW04876.1"/>
    </source>
</evidence>
<organism evidence="1 2">
    <name type="scientific">Sulfobacillus acidophilus (strain ATCC 700253 / DSM 10332 / NAL)</name>
    <dbReference type="NCBI Taxonomy" id="679936"/>
    <lineage>
        <taxon>Bacteria</taxon>
        <taxon>Bacillati</taxon>
        <taxon>Bacillota</taxon>
        <taxon>Clostridia</taxon>
        <taxon>Eubacteriales</taxon>
        <taxon>Clostridiales Family XVII. Incertae Sedis</taxon>
        <taxon>Sulfobacillus</taxon>
    </lineage>
</organism>
<reference evidence="1 2" key="2">
    <citation type="journal article" date="2012" name="Stand. Genomic Sci.">
        <title>Complete genome sequence of the moderately thermophilic mineral-sulfide-oxidizing firmicute Sulfobacillus acidophilus type strain (NAL(T)).</title>
        <authorList>
            <person name="Anderson I."/>
            <person name="Chertkov O."/>
            <person name="Chen A."/>
            <person name="Saunders E."/>
            <person name="Lapidus A."/>
            <person name="Nolan M."/>
            <person name="Lucas S."/>
            <person name="Hammon N."/>
            <person name="Deshpande S."/>
            <person name="Cheng J.F."/>
            <person name="Han C."/>
            <person name="Tapia R."/>
            <person name="Goodwin L.A."/>
            <person name="Pitluck S."/>
            <person name="Liolios K."/>
            <person name="Pagani I."/>
            <person name="Ivanova N."/>
            <person name="Mikhailova N."/>
            <person name="Pati A."/>
            <person name="Palaniappan K."/>
            <person name="Land M."/>
            <person name="Pan C."/>
            <person name="Rohde M."/>
            <person name="Pukall R."/>
            <person name="Goker M."/>
            <person name="Detter J.C."/>
            <person name="Woyke T."/>
            <person name="Bristow J."/>
            <person name="Eisen J.A."/>
            <person name="Markowitz V."/>
            <person name="Hugenholtz P."/>
            <person name="Kyrpides N.C."/>
            <person name="Klenk H.P."/>
            <person name="Mavromatis K."/>
        </authorList>
    </citation>
    <scope>NUCLEOTIDE SEQUENCE [LARGE SCALE GENOMIC DNA]</scope>
    <source>
        <strain evidence="2">ATCC 700253 / DSM 10332 / NAL</strain>
    </source>
</reference>
<dbReference type="InterPro" id="IPR036868">
    <property type="entry name" value="TusA-like_sf"/>
</dbReference>
<name>G8TWH8_SULAD</name>
<reference evidence="2" key="1">
    <citation type="submission" date="2011-12" db="EMBL/GenBank/DDBJ databases">
        <title>The complete genome of chromosome of Sulfobacillus acidophilus DSM 10332.</title>
        <authorList>
            <person name="Lucas S."/>
            <person name="Han J."/>
            <person name="Lapidus A."/>
            <person name="Bruce D."/>
            <person name="Goodwin L."/>
            <person name="Pitluck S."/>
            <person name="Peters L."/>
            <person name="Kyrpides N."/>
            <person name="Mavromatis K."/>
            <person name="Ivanova N."/>
            <person name="Mikhailova N."/>
            <person name="Chertkov O."/>
            <person name="Saunders E."/>
            <person name="Detter J.C."/>
            <person name="Tapia R."/>
            <person name="Han C."/>
            <person name="Land M."/>
            <person name="Hauser L."/>
            <person name="Markowitz V."/>
            <person name="Cheng J.-F."/>
            <person name="Hugenholtz P."/>
            <person name="Woyke T."/>
            <person name="Wu D."/>
            <person name="Pukall R."/>
            <person name="Gehrich-Schroeter G."/>
            <person name="Schneider S."/>
            <person name="Klenk H.-P."/>
            <person name="Eisen J.A."/>
        </authorList>
    </citation>
    <scope>NUCLEOTIDE SEQUENCE [LARGE SCALE GENOMIC DNA]</scope>
    <source>
        <strain evidence="2">ATCC 700253 / DSM 10332 / NAL</strain>
    </source>
</reference>
<dbReference type="AlphaFoldDB" id="G8TWH8"/>
<dbReference type="KEGG" id="sap:Sulac_1379"/>
<evidence type="ECO:0000313" key="2">
    <source>
        <dbReference type="Proteomes" id="UP000005439"/>
    </source>
</evidence>
<proteinExistence type="predicted"/>
<dbReference type="Gene3D" id="3.30.110.40">
    <property type="entry name" value="TusA-like domain"/>
    <property type="match status" value="1"/>
</dbReference>